<gene>
    <name evidence="2" type="ORF">QO010_002712</name>
</gene>
<proteinExistence type="predicted"/>
<evidence type="ECO:0000313" key="3">
    <source>
        <dbReference type="Proteomes" id="UP001228905"/>
    </source>
</evidence>
<keyword evidence="2" id="KW-0808">Transferase</keyword>
<dbReference type="InterPro" id="IPR029063">
    <property type="entry name" value="SAM-dependent_MTases_sf"/>
</dbReference>
<comment type="caution">
    <text evidence="2">The sequence shown here is derived from an EMBL/GenBank/DDBJ whole genome shotgun (WGS) entry which is preliminary data.</text>
</comment>
<dbReference type="CDD" id="cd02440">
    <property type="entry name" value="AdoMet_MTases"/>
    <property type="match status" value="1"/>
</dbReference>
<dbReference type="SUPFAM" id="SSF53335">
    <property type="entry name" value="S-adenosyl-L-methionine-dependent methyltransferases"/>
    <property type="match status" value="1"/>
</dbReference>
<dbReference type="RefSeq" id="WP_307349940.1">
    <property type="nucleotide sequence ID" value="NZ_JAUSVS010000005.1"/>
</dbReference>
<dbReference type="EMBL" id="JAUSVS010000005">
    <property type="protein sequence ID" value="MDQ0464928.1"/>
    <property type="molecule type" value="Genomic_DNA"/>
</dbReference>
<dbReference type="PANTHER" id="PTHR43591:SF109">
    <property type="entry name" value="METHYLTRANSFERASE TYPE 11 DOMAIN-CONTAINING PROTEIN"/>
    <property type="match status" value="1"/>
</dbReference>
<evidence type="ECO:0000259" key="1">
    <source>
        <dbReference type="Pfam" id="PF08241"/>
    </source>
</evidence>
<accession>A0ABU0ISE1</accession>
<sequence>MIVQDSQKLGDNLDTPNLDRGVVDDFGAEWRRFDQSALSVAEKTTIFRRYFAIFPWKDLPADAEGFDLGCGSGRWASLVAKRVGTLHCIDPAASALIVARRNLAGQANARFHNAGVDAIPLADGSMDFGYSLGVLHHVPDTAAGIASCVAKLKPGAPFLVYLYYTLDNKPRWYRLIWRISDGVRRAVAVLPRPLKFAACQVIAGAVYWPLARIAWLLEKLGAAVEDLPLADYRHNSFYSMRTDALDRFGTRLEQRFTRAQIAAMMTAAGLRDVVFSEGRPFWCAVGRKT</sequence>
<evidence type="ECO:0000313" key="2">
    <source>
        <dbReference type="EMBL" id="MDQ0464928.1"/>
    </source>
</evidence>
<dbReference type="Proteomes" id="UP001228905">
    <property type="component" value="Unassembled WGS sequence"/>
</dbReference>
<dbReference type="GO" id="GO:0008168">
    <property type="term" value="F:methyltransferase activity"/>
    <property type="evidence" value="ECO:0007669"/>
    <property type="project" value="UniProtKB-KW"/>
</dbReference>
<dbReference type="GO" id="GO:0032259">
    <property type="term" value="P:methylation"/>
    <property type="evidence" value="ECO:0007669"/>
    <property type="project" value="UniProtKB-KW"/>
</dbReference>
<name>A0ABU0ISE1_9CAUL</name>
<protein>
    <submittedName>
        <fullName evidence="2">SAM-dependent methyltransferase</fullName>
    </submittedName>
</protein>
<feature type="domain" description="Methyltransferase type 11" evidence="1">
    <location>
        <begin position="67"/>
        <end position="158"/>
    </location>
</feature>
<dbReference type="Pfam" id="PF08241">
    <property type="entry name" value="Methyltransf_11"/>
    <property type="match status" value="1"/>
</dbReference>
<dbReference type="InterPro" id="IPR013216">
    <property type="entry name" value="Methyltransf_11"/>
</dbReference>
<organism evidence="2 3">
    <name type="scientific">Caulobacter ginsengisoli</name>
    <dbReference type="NCBI Taxonomy" id="400775"/>
    <lineage>
        <taxon>Bacteria</taxon>
        <taxon>Pseudomonadati</taxon>
        <taxon>Pseudomonadota</taxon>
        <taxon>Alphaproteobacteria</taxon>
        <taxon>Caulobacterales</taxon>
        <taxon>Caulobacteraceae</taxon>
        <taxon>Caulobacter</taxon>
    </lineage>
</organism>
<keyword evidence="2" id="KW-0489">Methyltransferase</keyword>
<dbReference type="PANTHER" id="PTHR43591">
    <property type="entry name" value="METHYLTRANSFERASE"/>
    <property type="match status" value="1"/>
</dbReference>
<dbReference type="Gene3D" id="3.40.50.150">
    <property type="entry name" value="Vaccinia Virus protein VP39"/>
    <property type="match status" value="1"/>
</dbReference>
<reference evidence="2 3" key="1">
    <citation type="submission" date="2023-07" db="EMBL/GenBank/DDBJ databases">
        <title>Genomic Encyclopedia of Type Strains, Phase IV (KMG-IV): sequencing the most valuable type-strain genomes for metagenomic binning, comparative biology and taxonomic classification.</title>
        <authorList>
            <person name="Goeker M."/>
        </authorList>
    </citation>
    <scope>NUCLEOTIDE SEQUENCE [LARGE SCALE GENOMIC DNA]</scope>
    <source>
        <strain evidence="2 3">DSM 18695</strain>
    </source>
</reference>
<keyword evidence="3" id="KW-1185">Reference proteome</keyword>